<dbReference type="OrthoDB" id="286702at2"/>
<evidence type="ECO:0000313" key="4">
    <source>
        <dbReference type="Proteomes" id="UP000297597"/>
    </source>
</evidence>
<dbReference type="InterPro" id="IPR052723">
    <property type="entry name" value="Acyl-CoA_thioesterase_PaaI"/>
</dbReference>
<dbReference type="RefSeq" id="WP_134214751.1">
    <property type="nucleotide sequence ID" value="NZ_QFFZ01000041.1"/>
</dbReference>
<dbReference type="InterPro" id="IPR029069">
    <property type="entry name" value="HotDog_dom_sf"/>
</dbReference>
<dbReference type="InterPro" id="IPR006683">
    <property type="entry name" value="Thioestr_dom"/>
</dbReference>
<evidence type="ECO:0000256" key="1">
    <source>
        <dbReference type="ARBA" id="ARBA00022801"/>
    </source>
</evidence>
<dbReference type="GO" id="GO:0016289">
    <property type="term" value="F:acyl-CoA hydrolase activity"/>
    <property type="evidence" value="ECO:0007669"/>
    <property type="project" value="UniProtKB-ARBA"/>
</dbReference>
<sequence>MFEVNKQAEFVEKVRSDSFSSLLGIDILEARPGYARASLSIVKDMVNFQGNTHGGAICALIDTTCGAASNSPGQTSAGLSLNVSFLKATQLGATLTAVAEEANRTRRTALYRVNVHDEKNDLVAVASGIAYIKSF</sequence>
<dbReference type="PANTHER" id="PTHR42856:SF1">
    <property type="entry name" value="ACYL-COENZYME A THIOESTERASE PAAI"/>
    <property type="match status" value="1"/>
</dbReference>
<protein>
    <submittedName>
        <fullName evidence="3">Acyl-coenzyme A thioesterase PaaI</fullName>
        <ecNumber evidence="3">3.1.2.-</ecNumber>
    </submittedName>
</protein>
<reference evidence="3 4" key="1">
    <citation type="journal article" date="2018" name="Environ. Microbiol.">
        <title>Novel energy conservation strategies and behaviour of Pelotomaculum schinkii driving syntrophic propionate catabolism.</title>
        <authorList>
            <person name="Hidalgo-Ahumada C.A.P."/>
            <person name="Nobu M.K."/>
            <person name="Narihiro T."/>
            <person name="Tamaki H."/>
            <person name="Liu W.T."/>
            <person name="Kamagata Y."/>
            <person name="Stams A.J.M."/>
            <person name="Imachi H."/>
            <person name="Sousa D.Z."/>
        </authorList>
    </citation>
    <scope>NUCLEOTIDE SEQUENCE [LARGE SCALE GENOMIC DNA]</scope>
    <source>
        <strain evidence="3 4">MGP</strain>
    </source>
</reference>
<dbReference type="Proteomes" id="UP000297597">
    <property type="component" value="Unassembled WGS sequence"/>
</dbReference>
<keyword evidence="1 3" id="KW-0378">Hydrolase</keyword>
<dbReference type="Pfam" id="PF03061">
    <property type="entry name" value="4HBT"/>
    <property type="match status" value="1"/>
</dbReference>
<dbReference type="AlphaFoldDB" id="A0A4Y7RMY4"/>
<evidence type="ECO:0000313" key="3">
    <source>
        <dbReference type="EMBL" id="TEB09657.1"/>
    </source>
</evidence>
<dbReference type="PANTHER" id="PTHR42856">
    <property type="entry name" value="ACYL-COENZYME A THIOESTERASE PAAI"/>
    <property type="match status" value="1"/>
</dbReference>
<dbReference type="Gene3D" id="3.10.129.10">
    <property type="entry name" value="Hotdog Thioesterase"/>
    <property type="match status" value="1"/>
</dbReference>
<dbReference type="InterPro" id="IPR003736">
    <property type="entry name" value="PAAI_dom"/>
</dbReference>
<proteinExistence type="predicted"/>
<gene>
    <name evidence="3" type="primary">paaI_2</name>
    <name evidence="3" type="ORF">Pmgp_02966</name>
</gene>
<comment type="caution">
    <text evidence="3">The sequence shown here is derived from an EMBL/GenBank/DDBJ whole genome shotgun (WGS) entry which is preliminary data.</text>
</comment>
<dbReference type="CDD" id="cd03443">
    <property type="entry name" value="PaaI_thioesterase"/>
    <property type="match status" value="1"/>
</dbReference>
<dbReference type="EC" id="3.1.2.-" evidence="3"/>
<accession>A0A4Y7RMY4</accession>
<dbReference type="SUPFAM" id="SSF54637">
    <property type="entry name" value="Thioesterase/thiol ester dehydrase-isomerase"/>
    <property type="match status" value="1"/>
</dbReference>
<evidence type="ECO:0000259" key="2">
    <source>
        <dbReference type="Pfam" id="PF03061"/>
    </source>
</evidence>
<feature type="domain" description="Thioesterase" evidence="2">
    <location>
        <begin position="49"/>
        <end position="123"/>
    </location>
</feature>
<name>A0A4Y7RMY4_9FIRM</name>
<keyword evidence="4" id="KW-1185">Reference proteome</keyword>
<dbReference type="EMBL" id="QFFZ01000041">
    <property type="protein sequence ID" value="TEB09657.1"/>
    <property type="molecule type" value="Genomic_DNA"/>
</dbReference>
<organism evidence="3 4">
    <name type="scientific">Pelotomaculum propionicicum</name>
    <dbReference type="NCBI Taxonomy" id="258475"/>
    <lineage>
        <taxon>Bacteria</taxon>
        <taxon>Bacillati</taxon>
        <taxon>Bacillota</taxon>
        <taxon>Clostridia</taxon>
        <taxon>Eubacteriales</taxon>
        <taxon>Desulfotomaculaceae</taxon>
        <taxon>Pelotomaculum</taxon>
    </lineage>
</organism>
<dbReference type="NCBIfam" id="TIGR00369">
    <property type="entry name" value="unchar_dom_1"/>
    <property type="match status" value="1"/>
</dbReference>